<proteinExistence type="predicted"/>
<dbReference type="AlphaFoldDB" id="A0A4C1YM65"/>
<organism evidence="1 2">
    <name type="scientific">Eumeta variegata</name>
    <name type="common">Bagworm moth</name>
    <name type="synonym">Eumeta japonica</name>
    <dbReference type="NCBI Taxonomy" id="151549"/>
    <lineage>
        <taxon>Eukaryota</taxon>
        <taxon>Metazoa</taxon>
        <taxon>Ecdysozoa</taxon>
        <taxon>Arthropoda</taxon>
        <taxon>Hexapoda</taxon>
        <taxon>Insecta</taxon>
        <taxon>Pterygota</taxon>
        <taxon>Neoptera</taxon>
        <taxon>Endopterygota</taxon>
        <taxon>Lepidoptera</taxon>
        <taxon>Glossata</taxon>
        <taxon>Ditrysia</taxon>
        <taxon>Tineoidea</taxon>
        <taxon>Psychidae</taxon>
        <taxon>Oiketicinae</taxon>
        <taxon>Eumeta</taxon>
    </lineage>
</organism>
<dbReference type="EMBL" id="BGZK01001248">
    <property type="protein sequence ID" value="GBP75425.1"/>
    <property type="molecule type" value="Genomic_DNA"/>
</dbReference>
<protein>
    <submittedName>
        <fullName evidence="1">Uncharacterized protein</fullName>
    </submittedName>
</protein>
<keyword evidence="2" id="KW-1185">Reference proteome</keyword>
<comment type="caution">
    <text evidence="1">The sequence shown here is derived from an EMBL/GenBank/DDBJ whole genome shotgun (WGS) entry which is preliminary data.</text>
</comment>
<dbReference type="Proteomes" id="UP000299102">
    <property type="component" value="Unassembled WGS sequence"/>
</dbReference>
<evidence type="ECO:0000313" key="2">
    <source>
        <dbReference type="Proteomes" id="UP000299102"/>
    </source>
</evidence>
<sequence length="72" mass="7992">MPRTPDIEKHASVRSQLVRETLARSLISIQRACAYTSKVWYAHAHPRPESTISQVPTSLKTGALISCDVIAF</sequence>
<accession>A0A4C1YM65</accession>
<name>A0A4C1YM65_EUMVA</name>
<evidence type="ECO:0000313" key="1">
    <source>
        <dbReference type="EMBL" id="GBP75425.1"/>
    </source>
</evidence>
<reference evidence="1 2" key="1">
    <citation type="journal article" date="2019" name="Commun. Biol.">
        <title>The bagworm genome reveals a unique fibroin gene that provides high tensile strength.</title>
        <authorList>
            <person name="Kono N."/>
            <person name="Nakamura H."/>
            <person name="Ohtoshi R."/>
            <person name="Tomita M."/>
            <person name="Numata K."/>
            <person name="Arakawa K."/>
        </authorList>
    </citation>
    <scope>NUCLEOTIDE SEQUENCE [LARGE SCALE GENOMIC DNA]</scope>
</reference>
<gene>
    <name evidence="1" type="ORF">EVAR_54518_1</name>
</gene>